<evidence type="ECO:0000256" key="1">
    <source>
        <dbReference type="ARBA" id="ARBA00022860"/>
    </source>
</evidence>
<protein>
    <recommendedName>
        <fullName evidence="4">DUF4005 domain-containing protein</fullName>
    </recommendedName>
</protein>
<gene>
    <name evidence="5" type="ORF">HS088_TW05G00693</name>
</gene>
<dbReference type="InterPro" id="IPR025064">
    <property type="entry name" value="DUF4005"/>
</dbReference>
<feature type="domain" description="DUF4005" evidence="4">
    <location>
        <begin position="335"/>
        <end position="391"/>
    </location>
</feature>
<dbReference type="CDD" id="cd23767">
    <property type="entry name" value="IQCD"/>
    <property type="match status" value="1"/>
</dbReference>
<dbReference type="SMART" id="SM00015">
    <property type="entry name" value="IQ"/>
    <property type="match status" value="1"/>
</dbReference>
<dbReference type="Pfam" id="PF00612">
    <property type="entry name" value="IQ"/>
    <property type="match status" value="1"/>
</dbReference>
<dbReference type="PANTHER" id="PTHR32295">
    <property type="entry name" value="IQ-DOMAIN 5-RELATED"/>
    <property type="match status" value="1"/>
</dbReference>
<name>A0A7J7DNL9_TRIWF</name>
<reference evidence="5 6" key="1">
    <citation type="journal article" date="2020" name="Nat. Commun.">
        <title>Genome of Tripterygium wilfordii and identification of cytochrome P450 involved in triptolide biosynthesis.</title>
        <authorList>
            <person name="Tu L."/>
            <person name="Su P."/>
            <person name="Zhang Z."/>
            <person name="Gao L."/>
            <person name="Wang J."/>
            <person name="Hu T."/>
            <person name="Zhou J."/>
            <person name="Zhang Y."/>
            <person name="Zhao Y."/>
            <person name="Liu Y."/>
            <person name="Song Y."/>
            <person name="Tong Y."/>
            <person name="Lu Y."/>
            <person name="Yang J."/>
            <person name="Xu C."/>
            <person name="Jia M."/>
            <person name="Peters R.J."/>
            <person name="Huang L."/>
            <person name="Gao W."/>
        </authorList>
    </citation>
    <scope>NUCLEOTIDE SEQUENCE [LARGE SCALE GENOMIC DNA]</scope>
    <source>
        <strain evidence="6">cv. XIE 37</strain>
        <tissue evidence="5">Leaf</tissue>
    </source>
</reference>
<keyword evidence="1" id="KW-0112">Calmodulin-binding</keyword>
<organism evidence="5 6">
    <name type="scientific">Tripterygium wilfordii</name>
    <name type="common">Thunder God vine</name>
    <dbReference type="NCBI Taxonomy" id="458696"/>
    <lineage>
        <taxon>Eukaryota</taxon>
        <taxon>Viridiplantae</taxon>
        <taxon>Streptophyta</taxon>
        <taxon>Embryophyta</taxon>
        <taxon>Tracheophyta</taxon>
        <taxon>Spermatophyta</taxon>
        <taxon>Magnoliopsida</taxon>
        <taxon>eudicotyledons</taxon>
        <taxon>Gunneridae</taxon>
        <taxon>Pentapetalae</taxon>
        <taxon>rosids</taxon>
        <taxon>fabids</taxon>
        <taxon>Celastrales</taxon>
        <taxon>Celastraceae</taxon>
        <taxon>Tripterygium</taxon>
    </lineage>
</organism>
<dbReference type="InParanoid" id="A0A7J7DNL9"/>
<proteinExistence type="inferred from homology"/>
<dbReference type="OrthoDB" id="696085at2759"/>
<dbReference type="InterPro" id="IPR000048">
    <property type="entry name" value="IQ_motif_EF-hand-BS"/>
</dbReference>
<dbReference type="PROSITE" id="PS50096">
    <property type="entry name" value="IQ"/>
    <property type="match status" value="2"/>
</dbReference>
<evidence type="ECO:0000256" key="3">
    <source>
        <dbReference type="ARBA" id="ARBA00024378"/>
    </source>
</evidence>
<dbReference type="PANTHER" id="PTHR32295:SF212">
    <property type="entry name" value="CALMODULIN BINDING PROTEIN-RELATED"/>
    <property type="match status" value="1"/>
</dbReference>
<evidence type="ECO:0000256" key="2">
    <source>
        <dbReference type="ARBA" id="ARBA00024341"/>
    </source>
</evidence>
<comment type="caution">
    <text evidence="5">The sequence shown here is derived from an EMBL/GenBank/DDBJ whole genome shotgun (WGS) entry which is preliminary data.</text>
</comment>
<dbReference type="Proteomes" id="UP000593562">
    <property type="component" value="Unassembled WGS sequence"/>
</dbReference>
<comment type="similarity">
    <text evidence="2">Belongs to the IQD family.</text>
</comment>
<accession>A0A7J7DNL9</accession>
<dbReference type="AlphaFoldDB" id="A0A7J7DNL9"/>
<comment type="subunit">
    <text evidence="3">Binds to multiple calmodulin (CaM) in the presence of Ca(2+) and CaM-like proteins.</text>
</comment>
<evidence type="ECO:0000313" key="6">
    <source>
        <dbReference type="Proteomes" id="UP000593562"/>
    </source>
</evidence>
<dbReference type="EMBL" id="JAAARO010000005">
    <property type="protein sequence ID" value="KAF5747962.1"/>
    <property type="molecule type" value="Genomic_DNA"/>
</dbReference>
<dbReference type="Pfam" id="PF13178">
    <property type="entry name" value="DUF4005"/>
    <property type="match status" value="1"/>
</dbReference>
<sequence length="413" mass="46893">MAKKSCWFGWVKKLFDSEAKSKREKRSKKWRWVIGMFNKIRQQPALAAPQTTLSEATEEQRKHALIVAIATAAAADAAVAAAQAAAEVVRLTAASQSHNHFTKADQNSAAVKIQSAFRAYLARKALRALKGLVRLQAIVRGQNARREAAMLRCLLPYKQFPLKIQVNRTSIDGGNYKDGEKKIFHWPKEDLGEKEIKVEYNTGRDWDCSSLLKEDKEAMWLRRQEATCKRERMMKYSFSSRERRNTQMLEESSARMGSCRKSWWPYQCTHVEGQDREASGILKQTVSSNLITSEIFDTAQVKLRNTQKQDSIEGLHSPHSFPRRSFCRTQRNIAEDDASSIPNSPVFPTYLAATESALAKARSSSTPRQRVRLLDAYVKNSLPHKDELSYWSSINGESFSTDTHSRSSTQVIL</sequence>
<keyword evidence="6" id="KW-1185">Reference proteome</keyword>
<dbReference type="Gene3D" id="1.20.5.190">
    <property type="match status" value="1"/>
</dbReference>
<dbReference type="GO" id="GO:0005516">
    <property type="term" value="F:calmodulin binding"/>
    <property type="evidence" value="ECO:0007669"/>
    <property type="project" value="UniProtKB-KW"/>
</dbReference>
<dbReference type="FunCoup" id="A0A7J7DNL9">
    <property type="interactions" value="9"/>
</dbReference>
<evidence type="ECO:0000259" key="4">
    <source>
        <dbReference type="Pfam" id="PF13178"/>
    </source>
</evidence>
<evidence type="ECO:0000313" key="5">
    <source>
        <dbReference type="EMBL" id="KAF5747962.1"/>
    </source>
</evidence>